<dbReference type="Proteomes" id="UP000230002">
    <property type="component" value="Unassembled WGS sequence"/>
</dbReference>
<evidence type="ECO:0000313" key="3">
    <source>
        <dbReference type="Proteomes" id="UP000230002"/>
    </source>
</evidence>
<proteinExistence type="predicted"/>
<name>A0A2G8SLM7_9APHY</name>
<feature type="region of interest" description="Disordered" evidence="1">
    <location>
        <begin position="410"/>
        <end position="449"/>
    </location>
</feature>
<comment type="caution">
    <text evidence="2">The sequence shown here is derived from an EMBL/GenBank/DDBJ whole genome shotgun (WGS) entry which is preliminary data.</text>
</comment>
<organism evidence="2 3">
    <name type="scientific">Ganoderma sinense ZZ0214-1</name>
    <dbReference type="NCBI Taxonomy" id="1077348"/>
    <lineage>
        <taxon>Eukaryota</taxon>
        <taxon>Fungi</taxon>
        <taxon>Dikarya</taxon>
        <taxon>Basidiomycota</taxon>
        <taxon>Agaricomycotina</taxon>
        <taxon>Agaricomycetes</taxon>
        <taxon>Polyporales</taxon>
        <taxon>Polyporaceae</taxon>
        <taxon>Ganoderma</taxon>
    </lineage>
</organism>
<keyword evidence="3" id="KW-1185">Reference proteome</keyword>
<feature type="compositionally biased region" description="Polar residues" evidence="1">
    <location>
        <begin position="436"/>
        <end position="449"/>
    </location>
</feature>
<dbReference type="SUPFAM" id="SSF52047">
    <property type="entry name" value="RNI-like"/>
    <property type="match status" value="1"/>
</dbReference>
<sequence length="632" mass="69891">MAGAAIDMVPREEGSQTSESVTGTEELECPPVERRIIIQRISRQLIELDREDPTTESNNRKRLELKRLWNNALLIHTLPDEVLTQIFDSFQASLRTSSPKLSSSHSTSRGSARPITARHGLMLVCSHWCNLLVSTPAFWRIVDTKRRVEWMRLCLRRSAGASLDVHARVQDRYALDMLYPQVHRFRKLFSSAGLSKPQIQAALPPLLGGGMPLLEYLDFSISLAIGQRRPNADLSSYLTSQQFPRLQTLHLARVISPRDKPLYAQLRTLYLLRCFHSVSFDDFLDALAGCAQLEELTLDNTLHSLSGEWTAQLGTGTIPHRQPITLPSLCELRLDENASSIIPYFLAHLRIPVSTSLRFTSDFHLDADGGGSLDPAGKTLSALLPPNPATTLPILSTTTRLATTFMPGQWRTWAHGQPQTRSPSDLGPGPAGSPGRTRTPSPSRDQWQSQESLSASFPAVFTLFSKSEMGLAEDPWVGRGLGDLVECFGGSPLTALEVDEHTSAGCTSVAGWEGVFRTFSRLEELTLHCSASRVELSTAFLGLHAASAGPGVSEDSLAPVACPRLAHVSADGWGTAATYEAMRRCFRRRAERGAWLEVLHLRHLFDGEDLTAEERRGFVEDLRQVVRLVKHN</sequence>
<gene>
    <name evidence="2" type="ORF">GSI_03441</name>
</gene>
<evidence type="ECO:0000256" key="1">
    <source>
        <dbReference type="SAM" id="MobiDB-lite"/>
    </source>
</evidence>
<dbReference type="Gene3D" id="3.80.10.10">
    <property type="entry name" value="Ribonuclease Inhibitor"/>
    <property type="match status" value="1"/>
</dbReference>
<feature type="region of interest" description="Disordered" evidence="1">
    <location>
        <begin position="1"/>
        <end position="27"/>
    </location>
</feature>
<dbReference type="OrthoDB" id="2754773at2759"/>
<dbReference type="EMBL" id="AYKW01000005">
    <property type="protein sequence ID" value="PIL34661.1"/>
    <property type="molecule type" value="Genomic_DNA"/>
</dbReference>
<accession>A0A2G8SLM7</accession>
<dbReference type="InterPro" id="IPR032675">
    <property type="entry name" value="LRR_dom_sf"/>
</dbReference>
<protein>
    <submittedName>
        <fullName evidence="2">Uncharacterized protein</fullName>
    </submittedName>
</protein>
<dbReference type="AlphaFoldDB" id="A0A2G8SLM7"/>
<evidence type="ECO:0000313" key="2">
    <source>
        <dbReference type="EMBL" id="PIL34661.1"/>
    </source>
</evidence>
<reference evidence="2 3" key="1">
    <citation type="journal article" date="2015" name="Sci. Rep.">
        <title>Chromosome-level genome map provides insights into diverse defense mechanisms in the medicinal fungus Ganoderma sinense.</title>
        <authorList>
            <person name="Zhu Y."/>
            <person name="Xu J."/>
            <person name="Sun C."/>
            <person name="Zhou S."/>
            <person name="Xu H."/>
            <person name="Nelson D.R."/>
            <person name="Qian J."/>
            <person name="Song J."/>
            <person name="Luo H."/>
            <person name="Xiang L."/>
            <person name="Li Y."/>
            <person name="Xu Z."/>
            <person name="Ji A."/>
            <person name="Wang L."/>
            <person name="Lu S."/>
            <person name="Hayward A."/>
            <person name="Sun W."/>
            <person name="Li X."/>
            <person name="Schwartz D.C."/>
            <person name="Wang Y."/>
            <person name="Chen S."/>
        </authorList>
    </citation>
    <scope>NUCLEOTIDE SEQUENCE [LARGE SCALE GENOMIC DNA]</scope>
    <source>
        <strain evidence="2 3">ZZ0214-1</strain>
    </source>
</reference>